<feature type="compositionally biased region" description="Low complexity" evidence="1">
    <location>
        <begin position="311"/>
        <end position="323"/>
    </location>
</feature>
<feature type="region of interest" description="Disordered" evidence="1">
    <location>
        <begin position="293"/>
        <end position="391"/>
    </location>
</feature>
<dbReference type="EMBL" id="AWUE01012981">
    <property type="protein sequence ID" value="OMP07956.1"/>
    <property type="molecule type" value="Genomic_DNA"/>
</dbReference>
<feature type="compositionally biased region" description="Polar residues" evidence="1">
    <location>
        <begin position="359"/>
        <end position="385"/>
    </location>
</feature>
<evidence type="ECO:0000313" key="2">
    <source>
        <dbReference type="EMBL" id="OMP07956.1"/>
    </source>
</evidence>
<feature type="compositionally biased region" description="Low complexity" evidence="1">
    <location>
        <begin position="200"/>
        <end position="222"/>
    </location>
</feature>
<comment type="caution">
    <text evidence="2">The sequence shown here is derived from an EMBL/GenBank/DDBJ whole genome shotgun (WGS) entry which is preliminary data.</text>
</comment>
<reference evidence="3" key="1">
    <citation type="submission" date="2013-09" db="EMBL/GenBank/DDBJ databases">
        <title>Corchorus olitorius genome sequencing.</title>
        <authorList>
            <person name="Alam M."/>
            <person name="Haque M.S."/>
            <person name="Islam M.S."/>
            <person name="Emdad E.M."/>
            <person name="Islam M.M."/>
            <person name="Ahmed B."/>
            <person name="Halim A."/>
            <person name="Hossen Q.M.M."/>
            <person name="Hossain M.Z."/>
            <person name="Ahmed R."/>
            <person name="Khan M.M."/>
            <person name="Islam R."/>
            <person name="Rashid M.M."/>
            <person name="Khan S.A."/>
            <person name="Rahman M.S."/>
            <person name="Alam M."/>
            <person name="Yahiya A.S."/>
            <person name="Khan M.S."/>
            <person name="Azam M.S."/>
            <person name="Haque T."/>
            <person name="Lashkar M.Z.H."/>
            <person name="Akhand A.I."/>
            <person name="Morshed G."/>
            <person name="Roy S."/>
            <person name="Uddin K.S."/>
            <person name="Rabeya T."/>
            <person name="Hossain A.S."/>
            <person name="Chowdhury A."/>
            <person name="Snigdha A.R."/>
            <person name="Mortoza M.S."/>
            <person name="Matin S.A."/>
            <person name="Hoque S.M.E."/>
            <person name="Islam M.K."/>
            <person name="Roy D.K."/>
            <person name="Haider R."/>
            <person name="Moosa M.M."/>
            <person name="Elias S.M."/>
            <person name="Hasan A.M."/>
            <person name="Jahan S."/>
            <person name="Shafiuddin M."/>
            <person name="Mahmood N."/>
            <person name="Shommy N.S."/>
        </authorList>
    </citation>
    <scope>NUCLEOTIDE SEQUENCE [LARGE SCALE GENOMIC DNA]</scope>
    <source>
        <strain evidence="3">cv. O-4</strain>
    </source>
</reference>
<feature type="region of interest" description="Disordered" evidence="1">
    <location>
        <begin position="28"/>
        <end position="65"/>
    </location>
</feature>
<organism evidence="2 3">
    <name type="scientific">Corchorus olitorius</name>
    <dbReference type="NCBI Taxonomy" id="93759"/>
    <lineage>
        <taxon>Eukaryota</taxon>
        <taxon>Viridiplantae</taxon>
        <taxon>Streptophyta</taxon>
        <taxon>Embryophyta</taxon>
        <taxon>Tracheophyta</taxon>
        <taxon>Spermatophyta</taxon>
        <taxon>Magnoliopsida</taxon>
        <taxon>eudicotyledons</taxon>
        <taxon>Gunneridae</taxon>
        <taxon>Pentapetalae</taxon>
        <taxon>rosids</taxon>
        <taxon>malvids</taxon>
        <taxon>Malvales</taxon>
        <taxon>Malvaceae</taxon>
        <taxon>Grewioideae</taxon>
        <taxon>Apeibeae</taxon>
        <taxon>Corchorus</taxon>
    </lineage>
</organism>
<proteinExistence type="predicted"/>
<name>A0A1R3KLJ3_9ROSI</name>
<gene>
    <name evidence="2" type="ORF">COLO4_06898</name>
</gene>
<feature type="compositionally biased region" description="Basic and acidic residues" evidence="1">
    <location>
        <begin position="37"/>
        <end position="54"/>
    </location>
</feature>
<feature type="region of interest" description="Disordered" evidence="1">
    <location>
        <begin position="199"/>
        <end position="232"/>
    </location>
</feature>
<dbReference type="AlphaFoldDB" id="A0A1R3KLJ3"/>
<keyword evidence="3" id="KW-1185">Reference proteome</keyword>
<feature type="compositionally biased region" description="Polar residues" evidence="1">
    <location>
        <begin position="338"/>
        <end position="350"/>
    </location>
</feature>
<feature type="compositionally biased region" description="Polar residues" evidence="1">
    <location>
        <begin position="223"/>
        <end position="232"/>
    </location>
</feature>
<accession>A0A1R3KLJ3</accession>
<sequence length="391" mass="43714">MSKKIKWYLSRMITQMIVYSNLMEASDKEFTPPGSEDSDRPQRFRDHNLPHFPDELPPPPGRSTQLTEEHQDWMELVTGRNILPMDFGLSHPDQPDSSQMAADRAAAMSQFMLRQVQRNNDFLTLLPTNNPFLTVNTDLNAPPPTLPDLETTKAFPPGSFSFEVHTSPHTGTLQDIITLHNRPLPVTLEEWVQQREQIDENNPQPLNLPTTENNLPNTTTPQSNTQSFTENQEPAPILTPQELPKELADVTHDAPSATMQENQIHVDNEQILSIQTTPALVPSHFEMTHAENPQVSHTNPVSEVPIIPVKSSSTSGRNSSSEDGSVKLGSKRKRSESTDSSLEKNVSSDDSVTKKVLRNQFNSLEVSDAQVPSNEQQQQNPTVDEQTLILG</sequence>
<evidence type="ECO:0000313" key="3">
    <source>
        <dbReference type="Proteomes" id="UP000187203"/>
    </source>
</evidence>
<dbReference type="Proteomes" id="UP000187203">
    <property type="component" value="Unassembled WGS sequence"/>
</dbReference>
<evidence type="ECO:0000256" key="1">
    <source>
        <dbReference type="SAM" id="MobiDB-lite"/>
    </source>
</evidence>
<protein>
    <submittedName>
        <fullName evidence="2">Uncharacterized protein</fullName>
    </submittedName>
</protein>